<evidence type="ECO:0000313" key="1">
    <source>
        <dbReference type="EMBL" id="KAL3877343.1"/>
    </source>
</evidence>
<dbReference type="SMART" id="SM01301">
    <property type="entry name" value="PTPlike_phytase"/>
    <property type="match status" value="2"/>
</dbReference>
<evidence type="ECO:0008006" key="3">
    <source>
        <dbReference type="Google" id="ProtNLM"/>
    </source>
</evidence>
<gene>
    <name evidence="1" type="ORF">ACJMK2_035066</name>
</gene>
<dbReference type="SUPFAM" id="SSF52799">
    <property type="entry name" value="(Phosphotyrosine protein) phosphatases II"/>
    <property type="match status" value="2"/>
</dbReference>
<organism evidence="1 2">
    <name type="scientific">Sinanodonta woodiana</name>
    <name type="common">Chinese pond mussel</name>
    <name type="synonym">Anodonta woodiana</name>
    <dbReference type="NCBI Taxonomy" id="1069815"/>
    <lineage>
        <taxon>Eukaryota</taxon>
        <taxon>Metazoa</taxon>
        <taxon>Spiralia</taxon>
        <taxon>Lophotrochozoa</taxon>
        <taxon>Mollusca</taxon>
        <taxon>Bivalvia</taxon>
        <taxon>Autobranchia</taxon>
        <taxon>Heteroconchia</taxon>
        <taxon>Palaeoheterodonta</taxon>
        <taxon>Unionida</taxon>
        <taxon>Unionoidea</taxon>
        <taxon>Unionidae</taxon>
        <taxon>Unioninae</taxon>
        <taxon>Sinanodonta</taxon>
    </lineage>
</organism>
<dbReference type="EMBL" id="JBJQND010000005">
    <property type="protein sequence ID" value="KAL3877343.1"/>
    <property type="molecule type" value="Genomic_DNA"/>
</dbReference>
<keyword evidence="2" id="KW-1185">Reference proteome</keyword>
<evidence type="ECO:0000313" key="2">
    <source>
        <dbReference type="Proteomes" id="UP001634394"/>
    </source>
</evidence>
<name>A0ABD3WX37_SINWO</name>
<dbReference type="InterPro" id="IPR050561">
    <property type="entry name" value="PTP"/>
</dbReference>
<protein>
    <recommendedName>
        <fullName evidence="3">Paladin</fullName>
    </recommendedName>
</protein>
<dbReference type="Proteomes" id="UP001634394">
    <property type="component" value="Unassembled WGS sequence"/>
</dbReference>
<reference evidence="1 2" key="1">
    <citation type="submission" date="2024-11" db="EMBL/GenBank/DDBJ databases">
        <title>Chromosome-level genome assembly of the freshwater bivalve Anodonta woodiana.</title>
        <authorList>
            <person name="Chen X."/>
        </authorList>
    </citation>
    <scope>NUCLEOTIDE SEQUENCE [LARGE SCALE GENOMIC DNA]</scope>
    <source>
        <strain evidence="1">MN2024</strain>
        <tissue evidence="1">Gills</tissue>
    </source>
</reference>
<accession>A0ABD3WX37</accession>
<dbReference type="AlphaFoldDB" id="A0ABD3WX37"/>
<dbReference type="Pfam" id="PF14566">
    <property type="entry name" value="PTPlike_phytase"/>
    <property type="match status" value="2"/>
</dbReference>
<sequence length="866" mass="100226">MGLKENNFTRTSNMATTAAILEVMLLPLFLEDGKTPLYLVRSDSVAPIIIKNCREEYQHISSFQGPIKYGSLSENIPEHPLIQGQYCIVRDPVLPRKEMSRLGHCVAPNLYQSEGVPVFMSGQPTMQELEGLLEQLFIGGFSDVYLFNLREEPVLFVKTGKEFQPYSIRTCNKPYECVVTGKTPKEADFDEARIRKEVIDLAAITDENKFFFYNDLENLDHEPHVLPVEFEDHLLVSEEVYGRPAFSNPNIKYQRLCFPLHSSPSLQDVDLFITVFKESPAFFQDNTNPAMLFTCQMGFGRSTVGLVMGHLLFAYQQKNQRFLKQKLVSPRKPNYERGEFRAVQKLVHVISEGEHVKFQVDAILDQSSMLCELRTDIMTTKLHLEGITTDYIIEGQNAHEFLYKRCLDYLDRYFFLICFSAYVRDQFSAMLSMSFSKWLHTQPDIIRLWSRLSLPVSDTSQQLLNEGKHVLVTDEYIGLDMLSSQGDLHVSNFRKISTKGISVYGMAQPARKGFAHVVNHLLCKKVKHSYVVLINLRNDIAIESDSTTYSVRSATNLEEPIIFPGFSHSELEEREENLKKVLSTHSKFQVYKDLSQPPEMEHQFTSVFCISELADQQKLQTLDMTYKRVPLQCDSAVEEKDFENIMSVVCEYCQQEKTKSDNWDPAFAFFCRTGKSRTTLAMAIAGLILCHYKGFPKGACVGEQSRISLPNAQYTNGDFIIVQKLVRILPKGQQMKREVDCVLDEVFDTMTPMHFHLREIIFVTYNKIRKSRTEDERQMLQKLSIDYLERYIYLIIFNTYLHFDYNIQWKRPFSHWMKQVAAKSGVYELLDNLGFYDFELPLETFRTMSGRWKARVPEMQFQGEFV</sequence>
<dbReference type="InterPro" id="IPR029021">
    <property type="entry name" value="Prot-tyrosine_phosphatase-like"/>
</dbReference>
<proteinExistence type="predicted"/>
<dbReference type="Gene3D" id="3.90.190.10">
    <property type="entry name" value="Protein tyrosine phosphatase superfamily"/>
    <property type="match status" value="2"/>
</dbReference>
<dbReference type="PANTHER" id="PTHR23339">
    <property type="entry name" value="TYROSINE SPECIFIC PROTEIN PHOSPHATASE AND DUAL SPECIFICITY PROTEIN PHOSPHATASE"/>
    <property type="match status" value="1"/>
</dbReference>
<comment type="caution">
    <text evidence="1">The sequence shown here is derived from an EMBL/GenBank/DDBJ whole genome shotgun (WGS) entry which is preliminary data.</text>
</comment>